<dbReference type="Proteomes" id="UP000549457">
    <property type="component" value="Unassembled WGS sequence"/>
</dbReference>
<feature type="domain" description="Isochorismatase-like" evidence="2">
    <location>
        <begin position="28"/>
        <end position="221"/>
    </location>
</feature>
<protein>
    <submittedName>
        <fullName evidence="3">Nicotinamidase-related amidase</fullName>
    </submittedName>
</protein>
<dbReference type="GO" id="GO:0016787">
    <property type="term" value="F:hydrolase activity"/>
    <property type="evidence" value="ECO:0007669"/>
    <property type="project" value="UniProtKB-KW"/>
</dbReference>
<dbReference type="Gene3D" id="3.40.50.850">
    <property type="entry name" value="Isochorismatase-like"/>
    <property type="match status" value="1"/>
</dbReference>
<sequence length="228" mass="25023">MSWKHRHRSFYTEAWPEPEDPELDPRRTALLVVDVQNVYLDFPDPATLEADELVGYRAWAPFHVRMRDVVVPNVARLLARFRGADLEVAYVRVGSWREDGCDRPRARRAGGNAPLLATEPAAQIPDLVAPLPGEFVATKTGDSALAGTGLCLALRTLGITDVVVAGVLTDQCISSTVRGLADENFRIILVEDACAAGTDEIHASELATLNLVYCRVMETEELLPFLPS</sequence>
<accession>A0A840SNF3</accession>
<dbReference type="PANTHER" id="PTHR43540:SF1">
    <property type="entry name" value="ISOCHORISMATASE HYDROLASE"/>
    <property type="match status" value="1"/>
</dbReference>
<comment type="caution">
    <text evidence="3">The sequence shown here is derived from an EMBL/GenBank/DDBJ whole genome shotgun (WGS) entry which is preliminary data.</text>
</comment>
<dbReference type="CDD" id="cd00431">
    <property type="entry name" value="cysteine_hydrolases"/>
    <property type="match status" value="1"/>
</dbReference>
<evidence type="ECO:0000313" key="3">
    <source>
        <dbReference type="EMBL" id="MBB5222125.1"/>
    </source>
</evidence>
<organism evidence="3 4">
    <name type="scientific">Amaricoccus macauensis</name>
    <dbReference type="NCBI Taxonomy" id="57001"/>
    <lineage>
        <taxon>Bacteria</taxon>
        <taxon>Pseudomonadati</taxon>
        <taxon>Pseudomonadota</taxon>
        <taxon>Alphaproteobacteria</taxon>
        <taxon>Rhodobacterales</taxon>
        <taxon>Paracoccaceae</taxon>
        <taxon>Amaricoccus</taxon>
    </lineage>
</organism>
<dbReference type="SUPFAM" id="SSF52499">
    <property type="entry name" value="Isochorismatase-like hydrolases"/>
    <property type="match status" value="1"/>
</dbReference>
<evidence type="ECO:0000256" key="1">
    <source>
        <dbReference type="ARBA" id="ARBA00022801"/>
    </source>
</evidence>
<evidence type="ECO:0000259" key="2">
    <source>
        <dbReference type="Pfam" id="PF00857"/>
    </source>
</evidence>
<dbReference type="InterPro" id="IPR036380">
    <property type="entry name" value="Isochorismatase-like_sf"/>
</dbReference>
<dbReference type="Pfam" id="PF00857">
    <property type="entry name" value="Isochorismatase"/>
    <property type="match status" value="1"/>
</dbReference>
<name>A0A840SNF3_9RHOB</name>
<keyword evidence="4" id="KW-1185">Reference proteome</keyword>
<dbReference type="RefSeq" id="WP_184148542.1">
    <property type="nucleotide sequence ID" value="NZ_JACHFM010000002.1"/>
</dbReference>
<dbReference type="AlphaFoldDB" id="A0A840SNF3"/>
<dbReference type="InterPro" id="IPR050272">
    <property type="entry name" value="Isochorismatase-like_hydrls"/>
</dbReference>
<dbReference type="InterPro" id="IPR000868">
    <property type="entry name" value="Isochorismatase-like_dom"/>
</dbReference>
<evidence type="ECO:0000313" key="4">
    <source>
        <dbReference type="Proteomes" id="UP000549457"/>
    </source>
</evidence>
<proteinExistence type="predicted"/>
<gene>
    <name evidence="3" type="ORF">HNP73_002061</name>
</gene>
<dbReference type="PANTHER" id="PTHR43540">
    <property type="entry name" value="PEROXYUREIDOACRYLATE/UREIDOACRYLATE AMIDOHYDROLASE-RELATED"/>
    <property type="match status" value="1"/>
</dbReference>
<keyword evidence="1" id="KW-0378">Hydrolase</keyword>
<dbReference type="EMBL" id="JACHFM010000002">
    <property type="protein sequence ID" value="MBB5222125.1"/>
    <property type="molecule type" value="Genomic_DNA"/>
</dbReference>
<reference evidence="3 4" key="1">
    <citation type="submission" date="2020-08" db="EMBL/GenBank/DDBJ databases">
        <title>Genomic Encyclopedia of Type Strains, Phase IV (KMG-IV): sequencing the most valuable type-strain genomes for metagenomic binning, comparative biology and taxonomic classification.</title>
        <authorList>
            <person name="Goeker M."/>
        </authorList>
    </citation>
    <scope>NUCLEOTIDE SEQUENCE [LARGE SCALE GENOMIC DNA]</scope>
    <source>
        <strain evidence="3 4">DSM 101730</strain>
    </source>
</reference>